<dbReference type="AlphaFoldDB" id="A0A6P8IMB2"/>
<dbReference type="InterPro" id="IPR051478">
    <property type="entry name" value="Beta-lactamase-like_AB/R"/>
</dbReference>
<gene>
    <name evidence="4" type="primary">LOC116302541</name>
</gene>
<dbReference type="PANTHER" id="PTHR22935:SF95">
    <property type="entry name" value="BETA-LACTAMASE-LIKE 1-RELATED"/>
    <property type="match status" value="1"/>
</dbReference>
<evidence type="ECO:0000259" key="2">
    <source>
        <dbReference type="Pfam" id="PF00144"/>
    </source>
</evidence>
<organism evidence="3 4">
    <name type="scientific">Actinia tenebrosa</name>
    <name type="common">Australian red waratah sea anemone</name>
    <dbReference type="NCBI Taxonomy" id="6105"/>
    <lineage>
        <taxon>Eukaryota</taxon>
        <taxon>Metazoa</taxon>
        <taxon>Cnidaria</taxon>
        <taxon>Anthozoa</taxon>
        <taxon>Hexacorallia</taxon>
        <taxon>Actiniaria</taxon>
        <taxon>Actiniidae</taxon>
        <taxon>Actinia</taxon>
    </lineage>
</organism>
<name>A0A6P8IMB2_ACTTE</name>
<keyword evidence="3" id="KW-1185">Reference proteome</keyword>
<comment type="similarity">
    <text evidence="1">Belongs to the beta-lactamase family.</text>
</comment>
<dbReference type="KEGG" id="aten:116302541"/>
<feature type="domain" description="Beta-lactamase-related" evidence="2">
    <location>
        <begin position="2"/>
        <end position="271"/>
    </location>
</feature>
<evidence type="ECO:0000313" key="4">
    <source>
        <dbReference type="RefSeq" id="XP_031567725.1"/>
    </source>
</evidence>
<proteinExistence type="inferred from homology"/>
<dbReference type="OrthoDB" id="5946976at2759"/>
<dbReference type="PANTHER" id="PTHR22935">
    <property type="entry name" value="PENICILLIN-BINDING PROTEIN"/>
    <property type="match status" value="1"/>
</dbReference>
<dbReference type="RefSeq" id="XP_031567725.1">
    <property type="nucleotide sequence ID" value="XM_031711865.1"/>
</dbReference>
<dbReference type="Pfam" id="PF00144">
    <property type="entry name" value="Beta-lactamase"/>
    <property type="match status" value="1"/>
</dbReference>
<dbReference type="InterPro" id="IPR001466">
    <property type="entry name" value="Beta-lactam-related"/>
</dbReference>
<dbReference type="SUPFAM" id="SSF56601">
    <property type="entry name" value="beta-lactamase/transpeptidase-like"/>
    <property type="match status" value="1"/>
</dbReference>
<dbReference type="InParanoid" id="A0A6P8IMB2"/>
<protein>
    <submittedName>
        <fullName evidence="4">Beta-lactamase-like protein 2</fullName>
    </submittedName>
</protein>
<dbReference type="Proteomes" id="UP000515163">
    <property type="component" value="Unplaced"/>
</dbReference>
<evidence type="ECO:0000313" key="3">
    <source>
        <dbReference type="Proteomes" id="UP000515163"/>
    </source>
</evidence>
<dbReference type="InterPro" id="IPR012338">
    <property type="entry name" value="Beta-lactam/transpept-like"/>
</dbReference>
<accession>A0A6P8IMB2</accession>
<dbReference type="GeneID" id="116302541"/>
<sequence>MYPCASVSKVLTAVMFFKLVNDARVRSLDDKVVRYETSFSVKNPFNNLQITLRELAAHRSGLMREAPCYPIPEGSTNFCPNDYNTMLNRIKNLTLLRSPGSKPQYSNLGYGLLGRVLFHSFSSSGLNFDQWMKNELFFKLNMMNTTFAPSNSQKLKMPVGYLDGTYVNHIYDWGWLQPTGGMFSTVDDLSKLLIELMTNKANNRLLSTSLTEEFFKPDYIFPDSKTIIGTPWEMKQHDGYIIREKAGYIYGYNSYVAMVPEIRLGINMFCTDCQQKLGSSIPNYFTKILSVFKEEFARASAKNFTLPPDSKPFLGQYNSSIPTLKRIHIKEKPGHLTFAVNDYDLFFINSTGPLTFKISVNPAVDCMDAFTMGVENEVIFFDKPSTRNGKSPGFVMFGASVDGRTYFTREN</sequence>
<evidence type="ECO:0000256" key="1">
    <source>
        <dbReference type="ARBA" id="ARBA00038473"/>
    </source>
</evidence>
<dbReference type="Gene3D" id="3.40.710.10">
    <property type="entry name" value="DD-peptidase/beta-lactamase superfamily"/>
    <property type="match status" value="1"/>
</dbReference>
<reference evidence="4" key="1">
    <citation type="submission" date="2025-08" db="UniProtKB">
        <authorList>
            <consortium name="RefSeq"/>
        </authorList>
    </citation>
    <scope>IDENTIFICATION</scope>
</reference>